<dbReference type="SMART" id="SM00830">
    <property type="entry name" value="CM_2"/>
    <property type="match status" value="1"/>
</dbReference>
<comment type="caution">
    <text evidence="3">The sequence shown here is derived from an EMBL/GenBank/DDBJ whole genome shotgun (WGS) entry which is preliminary data.</text>
</comment>
<organism evidence="3">
    <name type="scientific">Hellea balneolensis</name>
    <dbReference type="NCBI Taxonomy" id="287478"/>
    <lineage>
        <taxon>Bacteria</taxon>
        <taxon>Pseudomonadati</taxon>
        <taxon>Pseudomonadota</taxon>
        <taxon>Alphaproteobacteria</taxon>
        <taxon>Maricaulales</taxon>
        <taxon>Robiginitomaculaceae</taxon>
        <taxon>Hellea</taxon>
    </lineage>
</organism>
<dbReference type="AlphaFoldDB" id="A0A7C5LYA1"/>
<feature type="domain" description="Chorismate mutase" evidence="2">
    <location>
        <begin position="6"/>
        <end position="93"/>
    </location>
</feature>
<evidence type="ECO:0000256" key="1">
    <source>
        <dbReference type="ARBA" id="ARBA00012404"/>
    </source>
</evidence>
<reference evidence="3" key="1">
    <citation type="journal article" date="2020" name="mSystems">
        <title>Genome- and Community-Level Interaction Insights into Carbon Utilization and Element Cycling Functions of Hydrothermarchaeota in Hydrothermal Sediment.</title>
        <authorList>
            <person name="Zhou Z."/>
            <person name="Liu Y."/>
            <person name="Xu W."/>
            <person name="Pan J."/>
            <person name="Luo Z.H."/>
            <person name="Li M."/>
        </authorList>
    </citation>
    <scope>NUCLEOTIDE SEQUENCE [LARGE SCALE GENOMIC DNA]</scope>
    <source>
        <strain evidence="3">HyVt-485</strain>
    </source>
</reference>
<name>A0A7C5LYA1_9PROT</name>
<accession>A0A7C5LYA1</accession>
<proteinExistence type="predicted"/>
<dbReference type="GO" id="GO:0004106">
    <property type="term" value="F:chorismate mutase activity"/>
    <property type="evidence" value="ECO:0007669"/>
    <property type="project" value="UniProtKB-EC"/>
</dbReference>
<protein>
    <recommendedName>
        <fullName evidence="1">chorismate mutase</fullName>
        <ecNumber evidence="1">5.4.99.5</ecNumber>
    </recommendedName>
</protein>
<dbReference type="InterPro" id="IPR036263">
    <property type="entry name" value="Chorismate_II_sf"/>
</dbReference>
<evidence type="ECO:0000313" key="3">
    <source>
        <dbReference type="EMBL" id="HHL43916.1"/>
    </source>
</evidence>
<dbReference type="EMBL" id="DRMJ01000518">
    <property type="protein sequence ID" value="HHL43916.1"/>
    <property type="molecule type" value="Genomic_DNA"/>
</dbReference>
<gene>
    <name evidence="3" type="ORF">ENJ42_09870</name>
</gene>
<dbReference type="InterPro" id="IPR002701">
    <property type="entry name" value="CM_II_prokaryot"/>
</dbReference>
<sequence length="272" mass="29577">MSKDTDKLPKDMRALRDDINRVDGQLLDLIARRMKLAQAVRNAKGGVDVWRPSREESHVRNLIGKAGDIPPKLVSRVWAELTSASLSLQGPIQLHIALVGDALSKWTLVRDRFGAAIPAHVYPTASAALAAAQSEAEGVAVLPAPGEMNNWWTALGPHGAASNMHILAALPRIGNDEWPTAVAVSKAQILPSGFDQTLLMIDTKDMAALVTPERVFLDLGYEAVLRARVENFSVYSVQGFVDIDGPVYQKMKTQFSMLKIIGVLPLPIPTTF</sequence>
<evidence type="ECO:0000259" key="2">
    <source>
        <dbReference type="PROSITE" id="PS51168"/>
    </source>
</evidence>
<dbReference type="SUPFAM" id="SSF48600">
    <property type="entry name" value="Chorismate mutase II"/>
    <property type="match status" value="1"/>
</dbReference>
<dbReference type="Pfam" id="PF01817">
    <property type="entry name" value="CM_2"/>
    <property type="match status" value="1"/>
</dbReference>
<dbReference type="PROSITE" id="PS51168">
    <property type="entry name" value="CHORISMATE_MUT_2"/>
    <property type="match status" value="1"/>
</dbReference>
<dbReference type="InterPro" id="IPR036979">
    <property type="entry name" value="CM_dom_sf"/>
</dbReference>
<dbReference type="GO" id="GO:0046417">
    <property type="term" value="P:chorismate metabolic process"/>
    <property type="evidence" value="ECO:0007669"/>
    <property type="project" value="InterPro"/>
</dbReference>
<dbReference type="Proteomes" id="UP000885830">
    <property type="component" value="Unassembled WGS sequence"/>
</dbReference>
<dbReference type="Gene3D" id="1.20.59.10">
    <property type="entry name" value="Chorismate mutase"/>
    <property type="match status" value="1"/>
</dbReference>
<dbReference type="EC" id="5.4.99.5" evidence="1"/>